<proteinExistence type="predicted"/>
<protein>
    <submittedName>
        <fullName evidence="1">DUF4192 family protein</fullName>
    </submittedName>
</protein>
<accession>A0A371NXJ8</accession>
<sequence>MDTIIRASDAAELLSLVPALAGFTPVRSLVLLPFHGTRAPGVLRMDLPPGDDAVCDYVDEVLDLLAQVRGCDAIAVVVYSDEDAIHTRDGLVLPHALLIDHLLGSAHDVGFHIIEGLCVLPSGWSDYLEQEPVLHPLGEIPRVPDLPGVDVSADQRTGTELPPADLAARQRVGMALRDLDAVLERLRCGGAQLGSEENPQAIGAAVMLDDIPAFAEMLLEGDDDPPPFACAALLWCLHRPALRDAVLVQWASDHATGMRAFDAQLGHARRGDPTPADVGDIFLGRAGDPDPARLRRALEVARYAVACAPRDLRPDVLASAGWLSWALGRSTHADAYLRMSQQIDPEHGLTGLLLRVLESALLPTWLMERGERLATQVGR</sequence>
<dbReference type="AlphaFoldDB" id="A0A371NXJ8"/>
<dbReference type="Proteomes" id="UP000262172">
    <property type="component" value="Unassembled WGS sequence"/>
</dbReference>
<dbReference type="OrthoDB" id="4954868at2"/>
<dbReference type="InterPro" id="IPR025447">
    <property type="entry name" value="DUF4192"/>
</dbReference>
<dbReference type="Pfam" id="PF13830">
    <property type="entry name" value="DUF4192"/>
    <property type="match status" value="1"/>
</dbReference>
<reference evidence="1 2" key="1">
    <citation type="submission" date="2018-08" db="EMBL/GenBank/DDBJ databases">
        <title>Isolation, diversity and antifungal activity of Actinobacteria from cow dung.</title>
        <authorList>
            <person name="Ling L."/>
        </authorList>
    </citation>
    <scope>NUCLEOTIDE SEQUENCE [LARGE SCALE GENOMIC DNA]</scope>
    <source>
        <strain evidence="1 2">NEAU-LLE</strain>
    </source>
</reference>
<dbReference type="EMBL" id="QUAB01000016">
    <property type="protein sequence ID" value="REJ07471.1"/>
    <property type="molecule type" value="Genomic_DNA"/>
</dbReference>
<evidence type="ECO:0000313" key="2">
    <source>
        <dbReference type="Proteomes" id="UP000262172"/>
    </source>
</evidence>
<organism evidence="1 2">
    <name type="scientific">Microbacterium bovistercoris</name>
    <dbReference type="NCBI Taxonomy" id="2293570"/>
    <lineage>
        <taxon>Bacteria</taxon>
        <taxon>Bacillati</taxon>
        <taxon>Actinomycetota</taxon>
        <taxon>Actinomycetes</taxon>
        <taxon>Micrococcales</taxon>
        <taxon>Microbacteriaceae</taxon>
        <taxon>Microbacterium</taxon>
    </lineage>
</organism>
<keyword evidence="2" id="KW-1185">Reference proteome</keyword>
<name>A0A371NXJ8_9MICO</name>
<comment type="caution">
    <text evidence="1">The sequence shown here is derived from an EMBL/GenBank/DDBJ whole genome shotgun (WGS) entry which is preliminary data.</text>
</comment>
<gene>
    <name evidence="1" type="ORF">DY023_03635</name>
</gene>
<dbReference type="RefSeq" id="WP_116240988.1">
    <property type="nucleotide sequence ID" value="NZ_QUAB01000016.1"/>
</dbReference>
<evidence type="ECO:0000313" key="1">
    <source>
        <dbReference type="EMBL" id="REJ07471.1"/>
    </source>
</evidence>